<dbReference type="InterPro" id="IPR003313">
    <property type="entry name" value="AraC-bd"/>
</dbReference>
<evidence type="ECO:0000256" key="1">
    <source>
        <dbReference type="ARBA" id="ARBA00023015"/>
    </source>
</evidence>
<dbReference type="PROSITE" id="PS01124">
    <property type="entry name" value="HTH_ARAC_FAMILY_2"/>
    <property type="match status" value="1"/>
</dbReference>
<dbReference type="PANTHER" id="PTHR43280">
    <property type="entry name" value="ARAC-FAMILY TRANSCRIPTIONAL REGULATOR"/>
    <property type="match status" value="1"/>
</dbReference>
<dbReference type="SUPFAM" id="SSF46689">
    <property type="entry name" value="Homeodomain-like"/>
    <property type="match status" value="1"/>
</dbReference>
<evidence type="ECO:0000313" key="5">
    <source>
        <dbReference type="EMBL" id="MBD2701802.1"/>
    </source>
</evidence>
<dbReference type="SMART" id="SM00342">
    <property type="entry name" value="HTH_ARAC"/>
    <property type="match status" value="1"/>
</dbReference>
<dbReference type="InterPro" id="IPR014710">
    <property type="entry name" value="RmlC-like_jellyroll"/>
</dbReference>
<dbReference type="InterPro" id="IPR037923">
    <property type="entry name" value="HTH-like"/>
</dbReference>
<dbReference type="SUPFAM" id="SSF51215">
    <property type="entry name" value="Regulatory protein AraC"/>
    <property type="match status" value="1"/>
</dbReference>
<proteinExistence type="predicted"/>
<accession>A0A927AU06</accession>
<dbReference type="InterPro" id="IPR018060">
    <property type="entry name" value="HTH_AraC"/>
</dbReference>
<keyword evidence="3" id="KW-0804">Transcription</keyword>
<dbReference type="Gene3D" id="1.10.10.60">
    <property type="entry name" value="Homeodomain-like"/>
    <property type="match status" value="1"/>
</dbReference>
<dbReference type="GO" id="GO:0043565">
    <property type="term" value="F:sequence-specific DNA binding"/>
    <property type="evidence" value="ECO:0007669"/>
    <property type="project" value="InterPro"/>
</dbReference>
<dbReference type="EMBL" id="JACWZY010000010">
    <property type="protein sequence ID" value="MBD2701802.1"/>
    <property type="molecule type" value="Genomic_DNA"/>
</dbReference>
<dbReference type="Gene3D" id="2.60.120.10">
    <property type="entry name" value="Jelly Rolls"/>
    <property type="match status" value="1"/>
</dbReference>
<organism evidence="5 6">
    <name type="scientific">Spirosoma profusum</name>
    <dbReference type="NCBI Taxonomy" id="2771354"/>
    <lineage>
        <taxon>Bacteria</taxon>
        <taxon>Pseudomonadati</taxon>
        <taxon>Bacteroidota</taxon>
        <taxon>Cytophagia</taxon>
        <taxon>Cytophagales</taxon>
        <taxon>Cytophagaceae</taxon>
        <taxon>Spirosoma</taxon>
    </lineage>
</organism>
<evidence type="ECO:0000313" key="6">
    <source>
        <dbReference type="Proteomes" id="UP000598820"/>
    </source>
</evidence>
<gene>
    <name evidence="5" type="ORF">IC229_14215</name>
</gene>
<dbReference type="Pfam" id="PF12833">
    <property type="entry name" value="HTH_18"/>
    <property type="match status" value="1"/>
</dbReference>
<reference evidence="5" key="1">
    <citation type="submission" date="2020-09" db="EMBL/GenBank/DDBJ databases">
        <authorList>
            <person name="Kim M.K."/>
        </authorList>
    </citation>
    <scope>NUCLEOTIDE SEQUENCE</scope>
    <source>
        <strain evidence="5">BT702</strain>
    </source>
</reference>
<dbReference type="Pfam" id="PF02311">
    <property type="entry name" value="AraC_binding"/>
    <property type="match status" value="1"/>
</dbReference>
<dbReference type="RefSeq" id="WP_190887655.1">
    <property type="nucleotide sequence ID" value="NZ_JACWZY010000010.1"/>
</dbReference>
<dbReference type="GO" id="GO:0003700">
    <property type="term" value="F:DNA-binding transcription factor activity"/>
    <property type="evidence" value="ECO:0007669"/>
    <property type="project" value="InterPro"/>
</dbReference>
<name>A0A927AU06_9BACT</name>
<evidence type="ECO:0000259" key="4">
    <source>
        <dbReference type="PROSITE" id="PS01124"/>
    </source>
</evidence>
<keyword evidence="6" id="KW-1185">Reference proteome</keyword>
<dbReference type="PRINTS" id="PR00032">
    <property type="entry name" value="HTHARAC"/>
</dbReference>
<dbReference type="InterPro" id="IPR020449">
    <property type="entry name" value="Tscrpt_reg_AraC-type_HTH"/>
</dbReference>
<comment type="caution">
    <text evidence="5">The sequence shown here is derived from an EMBL/GenBank/DDBJ whole genome shotgun (WGS) entry which is preliminary data.</text>
</comment>
<dbReference type="Proteomes" id="UP000598820">
    <property type="component" value="Unassembled WGS sequence"/>
</dbReference>
<dbReference type="InterPro" id="IPR009057">
    <property type="entry name" value="Homeodomain-like_sf"/>
</dbReference>
<evidence type="ECO:0000256" key="3">
    <source>
        <dbReference type="ARBA" id="ARBA00023163"/>
    </source>
</evidence>
<sequence>MHRTNTRRPIHLFTVESTLWKHPVHRHNHYELVFVEEGTGLHHINDISEPFKKGDILFIQPDDAHYYTIKTRAVFAYIKFLNFSKSNSSATNMNPEILKTQYDFRRIPYSNCVTNPDDTSHMFMLLKIMQHEYAKTPDWQHDNLPQLLQVMLTIIFRNVGENAVNTRSIHAQKVTDILSYLYNSIYQSTTTDLRQVGDTFNLSPNYINSLVKEQTGITVHRHLIKYKMEAARKLLLHSTKNINEIARFLGFTDASHFSNTFKKEHQMSPLEYRKIKK</sequence>
<evidence type="ECO:0000256" key="2">
    <source>
        <dbReference type="ARBA" id="ARBA00023125"/>
    </source>
</evidence>
<keyword evidence="1" id="KW-0805">Transcription regulation</keyword>
<protein>
    <submittedName>
        <fullName evidence="5">AraC family transcriptional regulator</fullName>
    </submittedName>
</protein>
<dbReference type="PANTHER" id="PTHR43280:SF2">
    <property type="entry name" value="HTH-TYPE TRANSCRIPTIONAL REGULATOR EXSA"/>
    <property type="match status" value="1"/>
</dbReference>
<feature type="domain" description="HTH araC/xylS-type" evidence="4">
    <location>
        <begin position="175"/>
        <end position="275"/>
    </location>
</feature>
<keyword evidence="2" id="KW-0238">DNA-binding</keyword>
<dbReference type="AlphaFoldDB" id="A0A927AU06"/>